<evidence type="ECO:0000256" key="5">
    <source>
        <dbReference type="ARBA" id="ARBA00022741"/>
    </source>
</evidence>
<gene>
    <name evidence="11" type="ORF">GCM10011322_40970</name>
</gene>
<dbReference type="Pfam" id="PF08402">
    <property type="entry name" value="TOBE_2"/>
    <property type="match status" value="1"/>
</dbReference>
<organism evidence="11 12">
    <name type="scientific">Salinarimonas ramus</name>
    <dbReference type="NCBI Taxonomy" id="690164"/>
    <lineage>
        <taxon>Bacteria</taxon>
        <taxon>Pseudomonadati</taxon>
        <taxon>Pseudomonadota</taxon>
        <taxon>Alphaproteobacteria</taxon>
        <taxon>Hyphomicrobiales</taxon>
        <taxon>Salinarimonadaceae</taxon>
        <taxon>Salinarimonas</taxon>
    </lineage>
</organism>
<dbReference type="GO" id="GO:0043190">
    <property type="term" value="C:ATP-binding cassette (ABC) transporter complex"/>
    <property type="evidence" value="ECO:0007669"/>
    <property type="project" value="InterPro"/>
</dbReference>
<dbReference type="GO" id="GO:0016887">
    <property type="term" value="F:ATP hydrolysis activity"/>
    <property type="evidence" value="ECO:0007669"/>
    <property type="project" value="InterPro"/>
</dbReference>
<dbReference type="GO" id="GO:0015697">
    <property type="term" value="P:quaternary ammonium group transport"/>
    <property type="evidence" value="ECO:0007669"/>
    <property type="project" value="UniProtKB-ARBA"/>
</dbReference>
<evidence type="ECO:0000313" key="12">
    <source>
        <dbReference type="Proteomes" id="UP000600449"/>
    </source>
</evidence>
<evidence type="ECO:0000256" key="4">
    <source>
        <dbReference type="ARBA" id="ARBA00022496"/>
    </source>
</evidence>
<dbReference type="GO" id="GO:0015408">
    <property type="term" value="F:ABC-type ferric iron transporter activity"/>
    <property type="evidence" value="ECO:0007669"/>
    <property type="project" value="InterPro"/>
</dbReference>
<dbReference type="InterPro" id="IPR027417">
    <property type="entry name" value="P-loop_NTPase"/>
</dbReference>
<protein>
    <submittedName>
        <fullName evidence="11">Iron ABC transporter ATP-binding protein</fullName>
    </submittedName>
</protein>
<name>A0A917QGU1_9HYPH</name>
<keyword evidence="4" id="KW-0410">Iron transport</keyword>
<dbReference type="SUPFAM" id="SSF50331">
    <property type="entry name" value="MOP-like"/>
    <property type="match status" value="1"/>
</dbReference>
<dbReference type="Proteomes" id="UP000600449">
    <property type="component" value="Unassembled WGS sequence"/>
</dbReference>
<dbReference type="Gene3D" id="3.40.50.300">
    <property type="entry name" value="P-loop containing nucleotide triphosphate hydrolases"/>
    <property type="match status" value="1"/>
</dbReference>
<comment type="caution">
    <text evidence="11">The sequence shown here is derived from an EMBL/GenBank/DDBJ whole genome shotgun (WGS) entry which is preliminary data.</text>
</comment>
<dbReference type="AlphaFoldDB" id="A0A917QGU1"/>
<dbReference type="EMBL" id="BMMF01000014">
    <property type="protein sequence ID" value="GGK49764.1"/>
    <property type="molecule type" value="Genomic_DNA"/>
</dbReference>
<dbReference type="CDD" id="cd03259">
    <property type="entry name" value="ABC_Carb_Solutes_like"/>
    <property type="match status" value="1"/>
</dbReference>
<dbReference type="GO" id="GO:0005524">
    <property type="term" value="F:ATP binding"/>
    <property type="evidence" value="ECO:0007669"/>
    <property type="project" value="UniProtKB-KW"/>
</dbReference>
<comment type="similarity">
    <text evidence="1">Belongs to the ABC transporter superfamily.</text>
</comment>
<feature type="domain" description="ABC transporter" evidence="10">
    <location>
        <begin position="33"/>
        <end position="265"/>
    </location>
</feature>
<dbReference type="InterPro" id="IPR003593">
    <property type="entry name" value="AAA+_ATPase"/>
</dbReference>
<dbReference type="InterPro" id="IPR050093">
    <property type="entry name" value="ABC_SmlMolc_Importer"/>
</dbReference>
<dbReference type="RefSeq" id="WP_188915126.1">
    <property type="nucleotide sequence ID" value="NZ_BMMF01000014.1"/>
</dbReference>
<evidence type="ECO:0000256" key="6">
    <source>
        <dbReference type="ARBA" id="ARBA00022840"/>
    </source>
</evidence>
<dbReference type="PROSITE" id="PS00211">
    <property type="entry name" value="ABC_TRANSPORTER_1"/>
    <property type="match status" value="1"/>
</dbReference>
<dbReference type="Pfam" id="PF00005">
    <property type="entry name" value="ABC_tran"/>
    <property type="match status" value="1"/>
</dbReference>
<accession>A0A917QGU1</accession>
<evidence type="ECO:0000256" key="8">
    <source>
        <dbReference type="ARBA" id="ARBA00023065"/>
    </source>
</evidence>
<dbReference type="InterPro" id="IPR008995">
    <property type="entry name" value="Mo/tungstate-bd_C_term_dom"/>
</dbReference>
<keyword evidence="12" id="KW-1185">Reference proteome</keyword>
<dbReference type="InterPro" id="IPR015853">
    <property type="entry name" value="ABC_transpr_FbpC"/>
</dbReference>
<keyword evidence="9" id="KW-0472">Membrane</keyword>
<dbReference type="PANTHER" id="PTHR42781">
    <property type="entry name" value="SPERMIDINE/PUTRESCINE IMPORT ATP-BINDING PROTEIN POTA"/>
    <property type="match status" value="1"/>
</dbReference>
<keyword evidence="8" id="KW-0406">Ion transport</keyword>
<keyword evidence="2" id="KW-0813">Transport</keyword>
<keyword evidence="7" id="KW-0408">Iron</keyword>
<evidence type="ECO:0000256" key="1">
    <source>
        <dbReference type="ARBA" id="ARBA00005417"/>
    </source>
</evidence>
<keyword evidence="6 11" id="KW-0067">ATP-binding</keyword>
<sequence>MKPSTRSASIADRLGFGRFGQRGTAGASIPAQVAFEDVHVDYGVTRALDGVSLVVEPGELVCLLGHSGCGKTTLLRVASGIETPTAGRVMLDGREVSGQAAFVPPEARGIGLMFQDYALFPHMTILENVLFGLKSLPKADALASATRALSRVGLERLSGEHPHVLSGGEQQRVALARAIAPRPGVLLMDEPFSNLDRRLRDTIREETVAILRETGATTIVVTHDPEEAMRIADRIVLMRAGRVVQEGPAEAIYRRPADLFAARFFCDFNEVEGVVRRGAVETPIGRFPAPGLAEGEGAIVCVRPQAIRLRAPGFCLPGRIVARRFLGEVDLVHVAVQGLDAPLQGRCRDGLRAGEGQDVGVDVDPAEVLVFATHRH</sequence>
<reference evidence="11 12" key="1">
    <citation type="journal article" date="2014" name="Int. J. Syst. Evol. Microbiol.">
        <title>Complete genome sequence of Corynebacterium casei LMG S-19264T (=DSM 44701T), isolated from a smear-ripened cheese.</title>
        <authorList>
            <consortium name="US DOE Joint Genome Institute (JGI-PGF)"/>
            <person name="Walter F."/>
            <person name="Albersmeier A."/>
            <person name="Kalinowski J."/>
            <person name="Ruckert C."/>
        </authorList>
    </citation>
    <scope>NUCLEOTIDE SEQUENCE [LARGE SCALE GENOMIC DNA]</scope>
    <source>
        <strain evidence="11 12">CGMCC 1.9161</strain>
    </source>
</reference>
<evidence type="ECO:0000256" key="7">
    <source>
        <dbReference type="ARBA" id="ARBA00023004"/>
    </source>
</evidence>
<proteinExistence type="inferred from homology"/>
<evidence type="ECO:0000313" key="11">
    <source>
        <dbReference type="EMBL" id="GGK49764.1"/>
    </source>
</evidence>
<dbReference type="FunFam" id="3.40.50.300:FF:000425">
    <property type="entry name" value="Probable ABC transporter, ATP-binding subunit"/>
    <property type="match status" value="1"/>
</dbReference>
<keyword evidence="5" id="KW-0547">Nucleotide-binding</keyword>
<dbReference type="PANTHER" id="PTHR42781:SF4">
    <property type="entry name" value="SPERMIDINE_PUTRESCINE IMPORT ATP-BINDING PROTEIN POTA"/>
    <property type="match status" value="1"/>
</dbReference>
<dbReference type="InterPro" id="IPR003439">
    <property type="entry name" value="ABC_transporter-like_ATP-bd"/>
</dbReference>
<dbReference type="InterPro" id="IPR017871">
    <property type="entry name" value="ABC_transporter-like_CS"/>
</dbReference>
<keyword evidence="3" id="KW-1003">Cell membrane</keyword>
<evidence type="ECO:0000259" key="10">
    <source>
        <dbReference type="PROSITE" id="PS50893"/>
    </source>
</evidence>
<dbReference type="SMART" id="SM00382">
    <property type="entry name" value="AAA"/>
    <property type="match status" value="1"/>
</dbReference>
<dbReference type="InterPro" id="IPR013611">
    <property type="entry name" value="Transp-assoc_OB_typ2"/>
</dbReference>
<evidence type="ECO:0000256" key="3">
    <source>
        <dbReference type="ARBA" id="ARBA00022475"/>
    </source>
</evidence>
<evidence type="ECO:0000256" key="2">
    <source>
        <dbReference type="ARBA" id="ARBA00022448"/>
    </source>
</evidence>
<evidence type="ECO:0000256" key="9">
    <source>
        <dbReference type="ARBA" id="ARBA00023136"/>
    </source>
</evidence>
<dbReference type="PROSITE" id="PS50893">
    <property type="entry name" value="ABC_TRANSPORTER_2"/>
    <property type="match status" value="1"/>
</dbReference>
<dbReference type="SUPFAM" id="SSF52540">
    <property type="entry name" value="P-loop containing nucleoside triphosphate hydrolases"/>
    <property type="match status" value="1"/>
</dbReference>